<reference evidence="2 3" key="1">
    <citation type="submission" date="2019-02" db="EMBL/GenBank/DDBJ databases">
        <title>Deep-cultivation of Planctomycetes and their phenomic and genomic characterization uncovers novel biology.</title>
        <authorList>
            <person name="Wiegand S."/>
            <person name="Jogler M."/>
            <person name="Boedeker C."/>
            <person name="Pinto D."/>
            <person name="Vollmers J."/>
            <person name="Rivas-Marin E."/>
            <person name="Kohn T."/>
            <person name="Peeters S.H."/>
            <person name="Heuer A."/>
            <person name="Rast P."/>
            <person name="Oberbeckmann S."/>
            <person name="Bunk B."/>
            <person name="Jeske O."/>
            <person name="Meyerdierks A."/>
            <person name="Storesund J.E."/>
            <person name="Kallscheuer N."/>
            <person name="Luecker S."/>
            <person name="Lage O.M."/>
            <person name="Pohl T."/>
            <person name="Merkel B.J."/>
            <person name="Hornburger P."/>
            <person name="Mueller R.-W."/>
            <person name="Bruemmer F."/>
            <person name="Labrenz M."/>
            <person name="Spormann A.M."/>
            <person name="Op Den Camp H."/>
            <person name="Overmann J."/>
            <person name="Amann R."/>
            <person name="Jetten M.S.M."/>
            <person name="Mascher T."/>
            <person name="Medema M.H."/>
            <person name="Devos D.P."/>
            <person name="Kaster A.-K."/>
            <person name="Ovreas L."/>
            <person name="Rohde M."/>
            <person name="Galperin M.Y."/>
            <person name="Jogler C."/>
        </authorList>
    </citation>
    <scope>NUCLEOTIDE SEQUENCE [LARGE SCALE GENOMIC DNA]</scope>
    <source>
        <strain evidence="2 3">CA13</strain>
    </source>
</reference>
<feature type="compositionally biased region" description="Basic and acidic residues" evidence="1">
    <location>
        <begin position="94"/>
        <end position="107"/>
    </location>
</feature>
<sequence>MIKHFRILTIALFVLPAIRLLTAQDLPNGSEGIDQRRVFLMVSLLDVEANLNAVDEANAKSKGRACAATIQAIRIQPHNHRMNQRPQSSTMCAERMKPQSSERDGHRFRTQLSYQRPIDSANVWEPTYPYAGAPKPTNKKMQ</sequence>
<keyword evidence="3" id="KW-1185">Reference proteome</keyword>
<dbReference type="Proteomes" id="UP000315010">
    <property type="component" value="Unassembled WGS sequence"/>
</dbReference>
<accession>A0A5C5ZEN3</accession>
<feature type="region of interest" description="Disordered" evidence="1">
    <location>
        <begin position="77"/>
        <end position="114"/>
    </location>
</feature>
<gene>
    <name evidence="2" type="ORF">CA13_64850</name>
</gene>
<organism evidence="2 3">
    <name type="scientific">Novipirellula herctigrandis</name>
    <dbReference type="NCBI Taxonomy" id="2527986"/>
    <lineage>
        <taxon>Bacteria</taxon>
        <taxon>Pseudomonadati</taxon>
        <taxon>Planctomycetota</taxon>
        <taxon>Planctomycetia</taxon>
        <taxon>Pirellulales</taxon>
        <taxon>Pirellulaceae</taxon>
        <taxon>Novipirellula</taxon>
    </lineage>
</organism>
<comment type="caution">
    <text evidence="2">The sequence shown here is derived from an EMBL/GenBank/DDBJ whole genome shotgun (WGS) entry which is preliminary data.</text>
</comment>
<dbReference type="OrthoDB" id="9831149at2"/>
<evidence type="ECO:0000256" key="1">
    <source>
        <dbReference type="SAM" id="MobiDB-lite"/>
    </source>
</evidence>
<evidence type="ECO:0000313" key="3">
    <source>
        <dbReference type="Proteomes" id="UP000315010"/>
    </source>
</evidence>
<dbReference type="RefSeq" id="WP_146402967.1">
    <property type="nucleotide sequence ID" value="NZ_SJPJ01000001.1"/>
</dbReference>
<dbReference type="EMBL" id="SJPJ01000001">
    <property type="protein sequence ID" value="TWT85003.1"/>
    <property type="molecule type" value="Genomic_DNA"/>
</dbReference>
<name>A0A5C5ZEN3_9BACT</name>
<dbReference type="AlphaFoldDB" id="A0A5C5ZEN3"/>
<proteinExistence type="predicted"/>
<protein>
    <submittedName>
        <fullName evidence="2">Uncharacterized protein</fullName>
    </submittedName>
</protein>
<evidence type="ECO:0000313" key="2">
    <source>
        <dbReference type="EMBL" id="TWT85003.1"/>
    </source>
</evidence>